<feature type="non-terminal residue" evidence="8">
    <location>
        <position position="1"/>
    </location>
</feature>
<reference evidence="8 9" key="1">
    <citation type="journal article" date="2018" name="Front. Plant Sci.">
        <title>Red Clover (Trifolium pratense) and Zigzag Clover (T. medium) - A Picture of Genomic Similarities and Differences.</title>
        <authorList>
            <person name="Dluhosova J."/>
            <person name="Istvanek J."/>
            <person name="Nedelnik J."/>
            <person name="Repkova J."/>
        </authorList>
    </citation>
    <scope>NUCLEOTIDE SEQUENCE [LARGE SCALE GENOMIC DNA]</scope>
    <source>
        <strain evidence="9">cv. 10/8</strain>
        <tissue evidence="8">Leaf</tissue>
    </source>
</reference>
<evidence type="ECO:0000256" key="6">
    <source>
        <dbReference type="ARBA" id="ARBA00023136"/>
    </source>
</evidence>
<keyword evidence="4 7" id="KW-0812">Transmembrane</keyword>
<evidence type="ECO:0000313" key="8">
    <source>
        <dbReference type="EMBL" id="MCI41406.1"/>
    </source>
</evidence>
<dbReference type="EMBL" id="LXQA010291969">
    <property type="protein sequence ID" value="MCI41406.1"/>
    <property type="molecule type" value="Genomic_DNA"/>
</dbReference>
<dbReference type="GO" id="GO:0016020">
    <property type="term" value="C:membrane"/>
    <property type="evidence" value="ECO:0007669"/>
    <property type="project" value="UniProtKB-SubCell"/>
</dbReference>
<evidence type="ECO:0000256" key="5">
    <source>
        <dbReference type="ARBA" id="ARBA00022989"/>
    </source>
</evidence>
<keyword evidence="6 7" id="KW-0472">Membrane</keyword>
<name>A0A392S0P6_9FABA</name>
<proteinExistence type="inferred from homology"/>
<evidence type="ECO:0000256" key="1">
    <source>
        <dbReference type="ARBA" id="ARBA00004141"/>
    </source>
</evidence>
<evidence type="ECO:0000256" key="2">
    <source>
        <dbReference type="ARBA" id="ARBA00007863"/>
    </source>
</evidence>
<dbReference type="GO" id="GO:0022857">
    <property type="term" value="F:transmembrane transporter activity"/>
    <property type="evidence" value="ECO:0007669"/>
    <property type="project" value="InterPro"/>
</dbReference>
<feature type="transmembrane region" description="Helical" evidence="7">
    <location>
        <begin position="12"/>
        <end position="29"/>
    </location>
</feature>
<evidence type="ECO:0000256" key="3">
    <source>
        <dbReference type="ARBA" id="ARBA00022448"/>
    </source>
</evidence>
<keyword evidence="3" id="KW-0813">Transport</keyword>
<comment type="caution">
    <text evidence="8">The sequence shown here is derived from an EMBL/GenBank/DDBJ whole genome shotgun (WGS) entry which is preliminary data.</text>
</comment>
<evidence type="ECO:0000313" key="9">
    <source>
        <dbReference type="Proteomes" id="UP000265520"/>
    </source>
</evidence>
<dbReference type="Pfam" id="PF06027">
    <property type="entry name" value="SLC35F"/>
    <property type="match status" value="1"/>
</dbReference>
<dbReference type="AlphaFoldDB" id="A0A392S0P6"/>
<evidence type="ECO:0000256" key="4">
    <source>
        <dbReference type="ARBA" id="ARBA00022692"/>
    </source>
</evidence>
<keyword evidence="5 7" id="KW-1133">Transmembrane helix</keyword>
<protein>
    <submittedName>
        <fullName evidence="8">Solute carrier family 35 member F1</fullName>
    </submittedName>
</protein>
<keyword evidence="9" id="KW-1185">Reference proteome</keyword>
<accession>A0A392S0P6</accession>
<comment type="similarity">
    <text evidence="2">Belongs to the SLC35F solute transporter family.</text>
</comment>
<dbReference type="InterPro" id="IPR009262">
    <property type="entry name" value="SLC35_F1/F2/F6"/>
</dbReference>
<dbReference type="Proteomes" id="UP000265520">
    <property type="component" value="Unassembled WGS sequence"/>
</dbReference>
<evidence type="ECO:0000256" key="7">
    <source>
        <dbReference type="SAM" id="Phobius"/>
    </source>
</evidence>
<sequence length="30" mass="3392">EFLVKNADREELMAMLGLFGGIFSAIQMYP</sequence>
<comment type="subcellular location">
    <subcellularLocation>
        <location evidence="1">Membrane</location>
        <topology evidence="1">Multi-pass membrane protein</topology>
    </subcellularLocation>
</comment>
<organism evidence="8 9">
    <name type="scientific">Trifolium medium</name>
    <dbReference type="NCBI Taxonomy" id="97028"/>
    <lineage>
        <taxon>Eukaryota</taxon>
        <taxon>Viridiplantae</taxon>
        <taxon>Streptophyta</taxon>
        <taxon>Embryophyta</taxon>
        <taxon>Tracheophyta</taxon>
        <taxon>Spermatophyta</taxon>
        <taxon>Magnoliopsida</taxon>
        <taxon>eudicotyledons</taxon>
        <taxon>Gunneridae</taxon>
        <taxon>Pentapetalae</taxon>
        <taxon>rosids</taxon>
        <taxon>fabids</taxon>
        <taxon>Fabales</taxon>
        <taxon>Fabaceae</taxon>
        <taxon>Papilionoideae</taxon>
        <taxon>50 kb inversion clade</taxon>
        <taxon>NPAAA clade</taxon>
        <taxon>Hologalegina</taxon>
        <taxon>IRL clade</taxon>
        <taxon>Trifolieae</taxon>
        <taxon>Trifolium</taxon>
    </lineage>
</organism>